<feature type="domain" description="Negative modulator of initiation of replication SeqA N-terminal" evidence="7">
    <location>
        <begin position="1"/>
        <end position="36"/>
    </location>
</feature>
<dbReference type="Pfam" id="PF03925">
    <property type="entry name" value="SeqA"/>
    <property type="match status" value="1"/>
</dbReference>
<protein>
    <recommendedName>
        <fullName evidence="4 5">Negative modulator of initiation of replication</fullName>
    </recommendedName>
</protein>
<dbReference type="RefSeq" id="WP_005708860.1">
    <property type="nucleotide sequence ID" value="NZ_AJMU01000049.1"/>
</dbReference>
<dbReference type="GO" id="GO:0032297">
    <property type="term" value="P:negative regulation of DNA-templated DNA replication initiation"/>
    <property type="evidence" value="ECO:0007669"/>
    <property type="project" value="UniProtKB-UniRule"/>
</dbReference>
<dbReference type="Pfam" id="PF17206">
    <property type="entry name" value="SeqA_N"/>
    <property type="match status" value="1"/>
</dbReference>
<dbReference type="GO" id="GO:0006355">
    <property type="term" value="P:regulation of DNA-templated transcription"/>
    <property type="evidence" value="ECO:0007669"/>
    <property type="project" value="InterPro"/>
</dbReference>
<evidence type="ECO:0000313" key="8">
    <source>
        <dbReference type="EMBL" id="EIG25957.1"/>
    </source>
</evidence>
<evidence type="ECO:0000259" key="6">
    <source>
        <dbReference type="Pfam" id="PF03925"/>
    </source>
</evidence>
<keyword evidence="2 4" id="KW-0236">DNA replication inhibitor</keyword>
<dbReference type="InterPro" id="IPR036835">
    <property type="entry name" value="SeqA_DNA-bd_C_sf"/>
</dbReference>
<evidence type="ECO:0000256" key="5">
    <source>
        <dbReference type="PIRNR" id="PIRNR019401"/>
    </source>
</evidence>
<accession>I2NJE6</accession>
<evidence type="ECO:0000259" key="7">
    <source>
        <dbReference type="Pfam" id="PF17206"/>
    </source>
</evidence>
<evidence type="ECO:0000256" key="4">
    <source>
        <dbReference type="HAMAP-Rule" id="MF_00908"/>
    </source>
</evidence>
<comment type="subunit">
    <text evidence="4">Homodimer. Polymerizes to form helical filaments.</text>
</comment>
<gene>
    <name evidence="4 8" type="primary">seqA</name>
    <name evidence="8" type="ORF">HMPREF1054_0029</name>
</gene>
<dbReference type="PIRSF" id="PIRSF019401">
    <property type="entry name" value="SeqA"/>
    <property type="match status" value="1"/>
</dbReference>
<comment type="subcellular location">
    <subcellularLocation>
        <location evidence="4 5">Cytoplasm</location>
    </subcellularLocation>
</comment>
<dbReference type="GO" id="GO:0005737">
    <property type="term" value="C:cytoplasm"/>
    <property type="evidence" value="ECO:0007669"/>
    <property type="project" value="UniProtKB-SubCell"/>
</dbReference>
<reference evidence="8 9" key="1">
    <citation type="submission" date="2012-04" db="EMBL/GenBank/DDBJ databases">
        <authorList>
            <person name="Harkins D.M."/>
            <person name="Madupu R."/>
            <person name="Durkin A.S."/>
            <person name="Torralba M."/>
            <person name="Methe B."/>
            <person name="Sutton G.G."/>
            <person name="Nelson K.E."/>
        </authorList>
    </citation>
    <scope>NUCLEOTIDE SEQUENCE [LARGE SCALE GENOMIC DNA]</scope>
    <source>
        <strain evidence="8 9">HK411</strain>
    </source>
</reference>
<dbReference type="InterPro" id="IPR026577">
    <property type="entry name" value="SeqA_DNA-bd_C"/>
</dbReference>
<dbReference type="SUPFAM" id="SSF47598">
    <property type="entry name" value="Ribbon-helix-helix"/>
    <property type="match status" value="1"/>
</dbReference>
<dbReference type="AlphaFoldDB" id="I2NJE6"/>
<keyword evidence="1 4" id="KW-0963">Cytoplasm</keyword>
<dbReference type="InterPro" id="IPR033761">
    <property type="entry name" value="SeqA_N"/>
</dbReference>
<dbReference type="PATRIC" id="fig|1095743.3.peg.878"/>
<dbReference type="HAMAP" id="MF_00908">
    <property type="entry name" value="SeqA"/>
    <property type="match status" value="1"/>
</dbReference>
<organism evidence="8 9">
    <name type="scientific">Haemophilus paraphrohaemolyticus HK411</name>
    <dbReference type="NCBI Taxonomy" id="1095743"/>
    <lineage>
        <taxon>Bacteria</taxon>
        <taxon>Pseudomonadati</taxon>
        <taxon>Pseudomonadota</taxon>
        <taxon>Gammaproteobacteria</taxon>
        <taxon>Pasteurellales</taxon>
        <taxon>Pasteurellaceae</taxon>
        <taxon>Haemophilus</taxon>
    </lineage>
</organism>
<comment type="function">
    <text evidence="4 5">Negative regulator of replication initiation, which contributes to regulation of DNA replication and ensures that replication initiation occurs exactly once per chromosome per cell cycle. Binds to pairs of hemimethylated GATC sequences in the oriC region, thus preventing assembly of replication proteins and re-initiation at newly replicated origins. Repression is relieved when the region becomes fully methylated.</text>
</comment>
<evidence type="ECO:0000313" key="9">
    <source>
        <dbReference type="Proteomes" id="UP000003345"/>
    </source>
</evidence>
<dbReference type="InterPro" id="IPR005621">
    <property type="entry name" value="SeqA"/>
</dbReference>
<dbReference type="NCBIfam" id="NF008389">
    <property type="entry name" value="PRK11187.1"/>
    <property type="match status" value="1"/>
</dbReference>
<dbReference type="OrthoDB" id="5591069at2"/>
<dbReference type="EMBL" id="AJMU01000049">
    <property type="protein sequence ID" value="EIG25957.1"/>
    <property type="molecule type" value="Genomic_DNA"/>
</dbReference>
<dbReference type="Gene3D" id="1.20.1380.10">
    <property type="entry name" value="Replication modulator SeqA, C-terminal DNA-binding domain"/>
    <property type="match status" value="1"/>
</dbReference>
<sequence length="194" mass="22014">MKNIEIDDELYHYIASRTQSIGESASDILRRLLRLPSSPQPFALVQQNVIDELKEMAKPKEKKHSHYHEPSVKLEVKRSSNEQLEKVLNSALFTEPAKGVVRFLRLLEALYKHNPDAFAKATEMVTGNSRTYFAKDEASLLKHGNSVKAKQIPSSPFWVVTNNNTNRKGLIVTNVMSEMGLPEKLIKRVQGLFV</sequence>
<dbReference type="SUPFAM" id="SSF82808">
    <property type="entry name" value="Replication modulator SeqA, C-terminal DNA-binding domain"/>
    <property type="match status" value="1"/>
</dbReference>
<keyword evidence="3 4" id="KW-0238">DNA-binding</keyword>
<evidence type="ECO:0000256" key="2">
    <source>
        <dbReference type="ARBA" id="ARBA00022880"/>
    </source>
</evidence>
<dbReference type="InterPro" id="IPR013321">
    <property type="entry name" value="Arc_rbn_hlx_hlx"/>
</dbReference>
<evidence type="ECO:0000256" key="1">
    <source>
        <dbReference type="ARBA" id="ARBA00022490"/>
    </source>
</evidence>
<name>I2NJE6_9PAST</name>
<dbReference type="GO" id="GO:0003677">
    <property type="term" value="F:DNA binding"/>
    <property type="evidence" value="ECO:0007669"/>
    <property type="project" value="UniProtKB-UniRule"/>
</dbReference>
<dbReference type="eggNOG" id="COG3057">
    <property type="taxonomic scope" value="Bacteria"/>
</dbReference>
<comment type="caution">
    <text evidence="4">Lacks conserved residue(s) required for the propagation of feature annotation.</text>
</comment>
<proteinExistence type="inferred from homology"/>
<feature type="domain" description="Replication modulator SeqA C-terminal DNA-binding" evidence="6">
    <location>
        <begin position="83"/>
        <end position="190"/>
    </location>
</feature>
<evidence type="ECO:0000256" key="3">
    <source>
        <dbReference type="ARBA" id="ARBA00023125"/>
    </source>
</evidence>
<dbReference type="Gene3D" id="1.10.1220.10">
    <property type="entry name" value="Met repressor-like"/>
    <property type="match status" value="1"/>
</dbReference>
<comment type="similarity">
    <text evidence="4 5">Belongs to the SeqA family.</text>
</comment>
<dbReference type="InterPro" id="IPR010985">
    <property type="entry name" value="Ribbon_hlx_hlx"/>
</dbReference>
<comment type="caution">
    <text evidence="8">The sequence shown here is derived from an EMBL/GenBank/DDBJ whole genome shotgun (WGS) entry which is preliminary data.</text>
</comment>
<dbReference type="Proteomes" id="UP000003345">
    <property type="component" value="Unassembled WGS sequence"/>
</dbReference>